<feature type="domain" description="EF-hand" evidence="5">
    <location>
        <begin position="258"/>
        <end position="293"/>
    </location>
</feature>
<evidence type="ECO:0000313" key="6">
    <source>
        <dbReference type="EnsemblPlants" id="Kaladp0035s0018.1.v1.1"/>
    </source>
</evidence>
<dbReference type="InterPro" id="IPR002048">
    <property type="entry name" value="EF_hand_dom"/>
</dbReference>
<keyword evidence="3" id="KW-0106">Calcium</keyword>
<evidence type="ECO:0000259" key="5">
    <source>
        <dbReference type="PROSITE" id="PS50222"/>
    </source>
</evidence>
<reference evidence="6" key="1">
    <citation type="submission" date="2021-01" db="UniProtKB">
        <authorList>
            <consortium name="EnsemblPlants"/>
        </authorList>
    </citation>
    <scope>IDENTIFICATION</scope>
</reference>
<dbReference type="InterPro" id="IPR018247">
    <property type="entry name" value="EF_Hand_1_Ca_BS"/>
</dbReference>
<dbReference type="PANTHER" id="PTHR10827">
    <property type="entry name" value="RETICULOCALBIN"/>
    <property type="match status" value="1"/>
</dbReference>
<keyword evidence="2" id="KW-0677">Repeat</keyword>
<evidence type="ECO:0000256" key="3">
    <source>
        <dbReference type="ARBA" id="ARBA00022837"/>
    </source>
</evidence>
<dbReference type="GO" id="GO:0005509">
    <property type="term" value="F:calcium ion binding"/>
    <property type="evidence" value="ECO:0007669"/>
    <property type="project" value="InterPro"/>
</dbReference>
<sequence>MKAVVLALAATAFIFLVYLKVDQQIKANPAASRQAYSRRFGFKSHHLVFDPLVASMERQGVKIGGNDNASNPFKMNGLASEVKEAYDYFNDEGKLNITLRIVVLFPWLDTSPKDGFVNFKELEAWNMRMATERLNYRTQREIEARDEDGDGTIGFREYLHHMTDNEIENNGTRHGEAGWWREQFENADLDHNGTLHFEEFRDFLHPEDSENEKIQKWLLGEKIKRMDYDEDGRLSYSEFLERAYDTYRNYIDFESAGAYIPSPETIFSQLDVNKDGFLCVEELMPILRYLHPGELAYAKYFTSYLFHEADENRDGKLSLEEMLDHEYIFYSSVYEENHEDYDEEEDFHDEL</sequence>
<dbReference type="Gramene" id="Kaladp0035s0018.1.v1.1">
    <property type="protein sequence ID" value="Kaladp0035s0018.1.v1.1"/>
    <property type="gene ID" value="Kaladp0035s0018.v1.1"/>
</dbReference>
<accession>A0A7N0TF75</accession>
<dbReference type="Gene3D" id="1.10.238.10">
    <property type="entry name" value="EF-hand"/>
    <property type="match status" value="3"/>
</dbReference>
<proteinExistence type="predicted"/>
<evidence type="ECO:0000256" key="4">
    <source>
        <dbReference type="SAM" id="SignalP"/>
    </source>
</evidence>
<dbReference type="OMA" id="FEADVDH"/>
<organism evidence="6 7">
    <name type="scientific">Kalanchoe fedtschenkoi</name>
    <name type="common">Lavender scallops</name>
    <name type="synonym">South American air plant</name>
    <dbReference type="NCBI Taxonomy" id="63787"/>
    <lineage>
        <taxon>Eukaryota</taxon>
        <taxon>Viridiplantae</taxon>
        <taxon>Streptophyta</taxon>
        <taxon>Embryophyta</taxon>
        <taxon>Tracheophyta</taxon>
        <taxon>Spermatophyta</taxon>
        <taxon>Magnoliopsida</taxon>
        <taxon>eudicotyledons</taxon>
        <taxon>Gunneridae</taxon>
        <taxon>Pentapetalae</taxon>
        <taxon>Saxifragales</taxon>
        <taxon>Crassulaceae</taxon>
        <taxon>Kalanchoe</taxon>
    </lineage>
</organism>
<dbReference type="SMART" id="SM00054">
    <property type="entry name" value="EFh"/>
    <property type="match status" value="5"/>
</dbReference>
<evidence type="ECO:0000256" key="1">
    <source>
        <dbReference type="ARBA" id="ARBA00022723"/>
    </source>
</evidence>
<dbReference type="AlphaFoldDB" id="A0A7N0TF75"/>
<evidence type="ECO:0000313" key="7">
    <source>
        <dbReference type="Proteomes" id="UP000594263"/>
    </source>
</evidence>
<keyword evidence="1" id="KW-0479">Metal-binding</keyword>
<dbReference type="PROSITE" id="PS50222">
    <property type="entry name" value="EF_HAND_2"/>
    <property type="match status" value="2"/>
</dbReference>
<dbReference type="EnsemblPlants" id="Kaladp0035s0018.1.v1.1">
    <property type="protein sequence ID" value="Kaladp0035s0018.1.v1.1"/>
    <property type="gene ID" value="Kaladp0035s0018.v1.1"/>
</dbReference>
<dbReference type="SUPFAM" id="SSF47473">
    <property type="entry name" value="EF-hand"/>
    <property type="match status" value="2"/>
</dbReference>
<keyword evidence="7" id="KW-1185">Reference proteome</keyword>
<evidence type="ECO:0000256" key="2">
    <source>
        <dbReference type="ARBA" id="ARBA00022737"/>
    </source>
</evidence>
<dbReference type="GO" id="GO:0005783">
    <property type="term" value="C:endoplasmic reticulum"/>
    <property type="evidence" value="ECO:0007669"/>
    <property type="project" value="TreeGrafter"/>
</dbReference>
<name>A0A7N0TF75_KALFE</name>
<feature type="domain" description="EF-hand" evidence="5">
    <location>
        <begin position="175"/>
        <end position="210"/>
    </location>
</feature>
<dbReference type="Pfam" id="PF13499">
    <property type="entry name" value="EF-hand_7"/>
    <property type="match status" value="2"/>
</dbReference>
<feature type="signal peptide" evidence="4">
    <location>
        <begin position="1"/>
        <end position="19"/>
    </location>
</feature>
<feature type="chain" id="PRO_5029626137" description="EF-hand domain-containing protein" evidence="4">
    <location>
        <begin position="20"/>
        <end position="351"/>
    </location>
</feature>
<dbReference type="PROSITE" id="PS00018">
    <property type="entry name" value="EF_HAND_1"/>
    <property type="match status" value="4"/>
</dbReference>
<protein>
    <recommendedName>
        <fullName evidence="5">EF-hand domain-containing protein</fullName>
    </recommendedName>
</protein>
<keyword evidence="4" id="KW-0732">Signal</keyword>
<dbReference type="Proteomes" id="UP000594263">
    <property type="component" value="Unplaced"/>
</dbReference>
<dbReference type="InterPro" id="IPR011992">
    <property type="entry name" value="EF-hand-dom_pair"/>
</dbReference>
<dbReference type="PANTHER" id="PTHR10827:SF98">
    <property type="entry name" value="45 KDA CALCIUM-BINDING PROTEIN"/>
    <property type="match status" value="1"/>
</dbReference>